<dbReference type="Gene3D" id="3.90.245.10">
    <property type="entry name" value="Ribonucleoside hydrolase-like"/>
    <property type="match status" value="1"/>
</dbReference>
<comment type="caution">
    <text evidence="2">The sequence shown here is derived from an EMBL/GenBank/DDBJ whole genome shotgun (WGS) entry which is preliminary data.</text>
</comment>
<name>A0A418KQM5_9ACTN</name>
<evidence type="ECO:0000259" key="1">
    <source>
        <dbReference type="Pfam" id="PF01156"/>
    </source>
</evidence>
<evidence type="ECO:0000313" key="2">
    <source>
        <dbReference type="EMBL" id="RIQ22868.1"/>
    </source>
</evidence>
<protein>
    <recommendedName>
        <fullName evidence="1">Inosine/uridine-preferring nucleoside hydrolase domain-containing protein</fullName>
    </recommendedName>
</protein>
<dbReference type="Proteomes" id="UP000284057">
    <property type="component" value="Unassembled WGS sequence"/>
</dbReference>
<dbReference type="OrthoDB" id="9797882at2"/>
<dbReference type="RefSeq" id="WP_119660330.1">
    <property type="nucleotide sequence ID" value="NZ_QUAL01000129.1"/>
</dbReference>
<organism evidence="2 3">
    <name type="scientific">Jiangella rhizosphaerae</name>
    <dbReference type="NCBI Taxonomy" id="2293569"/>
    <lineage>
        <taxon>Bacteria</taxon>
        <taxon>Bacillati</taxon>
        <taxon>Actinomycetota</taxon>
        <taxon>Actinomycetes</taxon>
        <taxon>Jiangellales</taxon>
        <taxon>Jiangellaceae</taxon>
        <taxon>Jiangella</taxon>
    </lineage>
</organism>
<dbReference type="InterPro" id="IPR001910">
    <property type="entry name" value="Inosine/uridine_hydrolase_dom"/>
</dbReference>
<feature type="domain" description="Inosine/uridine-preferring nucleoside hydrolase" evidence="1">
    <location>
        <begin position="52"/>
        <end position="202"/>
    </location>
</feature>
<accession>A0A418KQM5</accession>
<evidence type="ECO:0000313" key="3">
    <source>
        <dbReference type="Proteomes" id="UP000284057"/>
    </source>
</evidence>
<reference evidence="2 3" key="1">
    <citation type="submission" date="2018-09" db="EMBL/GenBank/DDBJ databases">
        <title>Isolation, diversity and antifungal activity of actinobacteria from wheat.</title>
        <authorList>
            <person name="Han C."/>
        </authorList>
    </citation>
    <scope>NUCLEOTIDE SEQUENCE [LARGE SCALE GENOMIC DNA]</scope>
    <source>
        <strain evidence="2 3">NEAU-YY265</strain>
    </source>
</reference>
<dbReference type="Pfam" id="PF01156">
    <property type="entry name" value="IU_nuc_hydro"/>
    <property type="match status" value="1"/>
</dbReference>
<dbReference type="EMBL" id="QUAL01000129">
    <property type="protein sequence ID" value="RIQ22868.1"/>
    <property type="molecule type" value="Genomic_DNA"/>
</dbReference>
<dbReference type="GO" id="GO:0016799">
    <property type="term" value="F:hydrolase activity, hydrolyzing N-glycosyl compounds"/>
    <property type="evidence" value="ECO:0007669"/>
    <property type="project" value="InterPro"/>
</dbReference>
<dbReference type="InterPro" id="IPR036452">
    <property type="entry name" value="Ribo_hydro-like"/>
</dbReference>
<keyword evidence="3" id="KW-1185">Reference proteome</keyword>
<gene>
    <name evidence="2" type="ORF">DY240_13140</name>
</gene>
<dbReference type="AlphaFoldDB" id="A0A418KQM5"/>
<dbReference type="SUPFAM" id="SSF53590">
    <property type="entry name" value="Nucleoside hydrolase"/>
    <property type="match status" value="1"/>
</dbReference>
<proteinExistence type="predicted"/>
<sequence length="357" mass="39696">MSVPVVSVTDLYHPPEDPGDNVDLVMAYGLPGVELRAVILDALQEKRDLVDGGVPGYPGPRDPGIVPVSQLNAIFGRDVPFAVAPFRRMRAVDDTMDDAPAFQQFGVDLLIRTLRESPEPVHVLSFGSARPIAVALNRAPEVFAEKLARLHLCAGTTTPTYPEWNVLQDPIAMIRVLSADLPVALYPCATEESCYAYDEHNTFYWLDSLAWIAGMHPALRRYLGYALGRVARPDWLRVLEEELPADVMAGVYARRHAVWETAVWIQVSGRRIVRRPDGTHRIVPAGDVEPGDHVVRNDLVPCRVTPHETGLYSFELVDGPSRTSVFVRDDPAEYERALNEALPHLYQSFRPPGPWPA</sequence>